<dbReference type="STRING" id="1453429.UCYN_04030"/>
<dbReference type="PANTHER" id="PTHR34556">
    <property type="match status" value="1"/>
</dbReference>
<evidence type="ECO:0008006" key="5">
    <source>
        <dbReference type="Google" id="ProtNLM"/>
    </source>
</evidence>
<dbReference type="Proteomes" id="UP000001405">
    <property type="component" value="Chromosome"/>
</dbReference>
<proteinExistence type="predicted"/>
<dbReference type="HOGENOM" id="CLU_058545_0_0_3"/>
<name>D3ENU0_ATETH</name>
<dbReference type="KEGG" id="cyu:UCYN_04030"/>
<reference evidence="3 4" key="1">
    <citation type="journal article" date="2010" name="Nature">
        <title>Metabolic streamlining in an open-ocean nitrogen-fixing cyanobacterium.</title>
        <authorList>
            <person name="Tripp H.J."/>
            <person name="Bench S.R."/>
            <person name="Turk K.A."/>
            <person name="Foster R.A."/>
            <person name="Desany B.A."/>
            <person name="Niazi F."/>
            <person name="Affourtit J.P."/>
            <person name="Zehr J.P."/>
        </authorList>
    </citation>
    <scope>NUCLEOTIDE SEQUENCE [LARGE SCALE GENOMIC DNA]</scope>
    <source>
        <strain evidence="4">ALOHA</strain>
    </source>
</reference>
<dbReference type="OrthoDB" id="420270at2"/>
<feature type="domain" description="RNA-binding protein Tab2-like N-terminal" evidence="1">
    <location>
        <begin position="4"/>
        <end position="114"/>
    </location>
</feature>
<keyword evidence="4" id="KW-1185">Reference proteome</keyword>
<evidence type="ECO:0000313" key="4">
    <source>
        <dbReference type="Proteomes" id="UP000001405"/>
    </source>
</evidence>
<gene>
    <name evidence="3" type="ordered locus">UCYN_04030</name>
</gene>
<dbReference type="Pfam" id="PF20429">
    <property type="entry name" value="Tab2-like_C"/>
    <property type="match status" value="1"/>
</dbReference>
<dbReference type="InterPro" id="IPR009472">
    <property type="entry name" value="Tab2-like"/>
</dbReference>
<protein>
    <recommendedName>
        <fullName evidence="5">DUF1092 family protein</fullName>
    </recommendedName>
</protein>
<accession>D3ENU0</accession>
<sequence length="293" mass="34231">MKKIWELDFYSRPNFFKHNKKLWEVLICETPMYSNKSFNDCFKFSQLCPSSTVNSIWLRQAIEKAMKKAGESPDLIRFFRFQMQNMIIKACKDAEIEAIPSRRTFALNYWIDKREKQFKLVKNRINNTVSTINRTDTDSQMVSLPDTLKDNQFSKYFCVDLKVSDFNHIDEWDIGFGENYAISPYGLSSHTIIPGLVFFSPRALPIAAWLSGFELVSLRFDRKNSSTLYLETGLNDKSVLINLNDIRLIQEAKNFERKKENSKGIHFLAIQPSPDVELFSGFWLLKDELISRI</sequence>
<dbReference type="AlphaFoldDB" id="D3ENU0"/>
<feature type="domain" description="RNA-binding protein Tab2/Atab2 C-terminal" evidence="2">
    <location>
        <begin position="139"/>
        <end position="286"/>
    </location>
</feature>
<dbReference type="RefSeq" id="WP_012953805.1">
    <property type="nucleotide sequence ID" value="NC_013771.1"/>
</dbReference>
<dbReference type="PANTHER" id="PTHR34556:SF2">
    <property type="entry name" value="PROTEIN TAB2 HOMOLOG, CHLOROPLASTIC"/>
    <property type="match status" value="1"/>
</dbReference>
<dbReference type="InterPro" id="IPR046761">
    <property type="entry name" value="Tab2-like_C"/>
</dbReference>
<dbReference type="Pfam" id="PF06485">
    <property type="entry name" value="Tab2-like_N"/>
    <property type="match status" value="1"/>
</dbReference>
<organism evidence="4">
    <name type="scientific">Atelocyanobacterium thalassa (isolate ALOHA)</name>
    <dbReference type="NCBI Taxonomy" id="1453429"/>
    <lineage>
        <taxon>Bacteria</taxon>
        <taxon>Bacillati</taxon>
        <taxon>Cyanobacteriota</taxon>
        <taxon>Cyanophyceae</taxon>
        <taxon>Oscillatoriophycideae</taxon>
        <taxon>Chroococcales</taxon>
        <taxon>Aphanothecaceae</taxon>
        <taxon>Candidatus Atelocyanobacterium</taxon>
        <taxon>Candidatus Atelocyanobacterium thalassae</taxon>
    </lineage>
</organism>
<evidence type="ECO:0000259" key="1">
    <source>
        <dbReference type="Pfam" id="PF06485"/>
    </source>
</evidence>
<dbReference type="PATRIC" id="fig|713887.8.peg.376"/>
<dbReference type="GO" id="GO:0003723">
    <property type="term" value="F:RNA binding"/>
    <property type="evidence" value="ECO:0007669"/>
    <property type="project" value="InterPro"/>
</dbReference>
<evidence type="ECO:0000313" key="3">
    <source>
        <dbReference type="EMBL" id="ADB95140.1"/>
    </source>
</evidence>
<dbReference type="EMBL" id="CP001842">
    <property type="protein sequence ID" value="ADB95140.1"/>
    <property type="molecule type" value="Genomic_DNA"/>
</dbReference>
<dbReference type="InterPro" id="IPR046760">
    <property type="entry name" value="Tab2-like_N"/>
</dbReference>
<evidence type="ECO:0000259" key="2">
    <source>
        <dbReference type="Pfam" id="PF20429"/>
    </source>
</evidence>